<dbReference type="InterPro" id="IPR020568">
    <property type="entry name" value="Ribosomal_Su5_D2-typ_SF"/>
</dbReference>
<dbReference type="PRINTS" id="PR01657">
    <property type="entry name" value="MCMFAMILY"/>
</dbReference>
<gene>
    <name evidence="5" type="ORF">PlAlph_2800</name>
</gene>
<dbReference type="AlphaFoldDB" id="A0A6M4NR36"/>
<dbReference type="Pfam" id="PF13335">
    <property type="entry name" value="Mg_chelatase_C"/>
    <property type="match status" value="1"/>
</dbReference>
<keyword evidence="2" id="KW-0547">Nucleotide-binding</keyword>
<dbReference type="EMBL" id="MN990729">
    <property type="protein sequence ID" value="QJR98275.1"/>
    <property type="molecule type" value="Genomic_DNA"/>
</dbReference>
<dbReference type="InterPro" id="IPR000523">
    <property type="entry name" value="Mg_chelatse_chII-like_cat_dom"/>
</dbReference>
<feature type="domain" description="AAA+ ATPase" evidence="4">
    <location>
        <begin position="211"/>
        <end position="393"/>
    </location>
</feature>
<dbReference type="InterPro" id="IPR004482">
    <property type="entry name" value="Mg_chelat-rel"/>
</dbReference>
<sequence>MVKMLSRVRTVAFNGLEILDVELQVQISAGLPSFTIVGLPDKAVAESRERIRAAFFSMGIKLPPKRITVNLAPADIVKEGSHFDLPLALGILSGMGLISQDKLSNYIVVGEVGLDGAVIRVNGVLPAAVKAARKKLGFICPAAQGGEAAWSGGKSILPAAGIEELINFFHGTAEINPPSATKAEITENQLDMRDVKGQESAKRAFEIAAAGGHNLIMVGPPGSGKSMLAARLPTILPLMNREEAIETSMIASIAGELDGQSLRFERPFRAPHHSASMPALVGGGRFARPGEISLASNGVLFLDELPEFARPTLEALRQPLETGKINISRVNSHVEFPAKIQLVAAMNPCRCGYLGIAERECPRAPKCAQEYQSKISGPLLDRIDIQIEVAAVSPWDMAETAAGESSADIRKRVITARQIQKERFVSFGRNDLHTNSELSGDMLEAAAIMDDEAKELLINYANRVKLSARGYNRTLKLARTIADLQNEIKLHRIHIAEALSLRWKVPDYKI</sequence>
<name>A0A6M4NR36_9PROT</name>
<dbReference type="PANTHER" id="PTHR32039">
    <property type="entry name" value="MAGNESIUM-CHELATASE SUBUNIT CHLI"/>
    <property type="match status" value="1"/>
</dbReference>
<dbReference type="InterPro" id="IPR027417">
    <property type="entry name" value="P-loop_NTPase"/>
</dbReference>
<protein>
    <submittedName>
        <fullName evidence="5">ATPase AAA</fullName>
        <ecNumber evidence="5">6.6.1.1</ecNumber>
    </submittedName>
</protein>
<evidence type="ECO:0000256" key="2">
    <source>
        <dbReference type="ARBA" id="ARBA00022741"/>
    </source>
</evidence>
<dbReference type="NCBIfam" id="TIGR00368">
    <property type="entry name" value="YifB family Mg chelatase-like AAA ATPase"/>
    <property type="match status" value="1"/>
</dbReference>
<evidence type="ECO:0000259" key="4">
    <source>
        <dbReference type="SMART" id="SM00382"/>
    </source>
</evidence>
<dbReference type="SUPFAM" id="SSF54211">
    <property type="entry name" value="Ribosomal protein S5 domain 2-like"/>
    <property type="match status" value="1"/>
</dbReference>
<dbReference type="InterPro" id="IPR045006">
    <property type="entry name" value="CHLI-like"/>
</dbReference>
<dbReference type="CDD" id="cd00009">
    <property type="entry name" value="AAA"/>
    <property type="match status" value="1"/>
</dbReference>
<evidence type="ECO:0000256" key="1">
    <source>
        <dbReference type="ARBA" id="ARBA00006354"/>
    </source>
</evidence>
<dbReference type="InterPro" id="IPR014721">
    <property type="entry name" value="Ribsml_uS5_D2-typ_fold_subgr"/>
</dbReference>
<dbReference type="SUPFAM" id="SSF52540">
    <property type="entry name" value="P-loop containing nucleoside triphosphate hydrolases"/>
    <property type="match status" value="1"/>
</dbReference>
<dbReference type="EC" id="6.6.1.1" evidence="5"/>
<dbReference type="GO" id="GO:0003677">
    <property type="term" value="F:DNA binding"/>
    <property type="evidence" value="ECO:0007669"/>
    <property type="project" value="InterPro"/>
</dbReference>
<dbReference type="InterPro" id="IPR001208">
    <property type="entry name" value="MCM_dom"/>
</dbReference>
<evidence type="ECO:0000256" key="3">
    <source>
        <dbReference type="ARBA" id="ARBA00022840"/>
    </source>
</evidence>
<keyword evidence="3" id="KW-0067">ATP-binding</keyword>
<evidence type="ECO:0000313" key="5">
    <source>
        <dbReference type="EMBL" id="QJR98275.1"/>
    </source>
</evidence>
<proteinExistence type="inferred from homology"/>
<keyword evidence="5" id="KW-0436">Ligase</keyword>
<dbReference type="GO" id="GO:0005524">
    <property type="term" value="F:ATP binding"/>
    <property type="evidence" value="ECO:0007669"/>
    <property type="project" value="UniProtKB-KW"/>
</dbReference>
<dbReference type="SMART" id="SM00382">
    <property type="entry name" value="AAA"/>
    <property type="match status" value="1"/>
</dbReference>
<dbReference type="Gene3D" id="3.40.50.300">
    <property type="entry name" value="P-loop containing nucleotide triphosphate hydrolases"/>
    <property type="match status" value="1"/>
</dbReference>
<dbReference type="InterPro" id="IPR003593">
    <property type="entry name" value="AAA+_ATPase"/>
</dbReference>
<dbReference type="Pfam" id="PF13541">
    <property type="entry name" value="ChlI"/>
    <property type="match status" value="1"/>
</dbReference>
<dbReference type="InterPro" id="IPR025158">
    <property type="entry name" value="Mg_chelat-rel_C"/>
</dbReference>
<organism evidence="5">
    <name type="scientific">uncultured Alphaproteobacteria bacterium</name>
    <dbReference type="NCBI Taxonomy" id="91750"/>
    <lineage>
        <taxon>Bacteria</taxon>
        <taxon>Pseudomonadati</taxon>
        <taxon>Pseudomonadota</taxon>
        <taxon>Alphaproteobacteria</taxon>
        <taxon>environmental samples</taxon>
    </lineage>
</organism>
<comment type="similarity">
    <text evidence="1">Belongs to the Mg-chelatase subunits D/I family. ComM subfamily.</text>
</comment>
<dbReference type="Pfam" id="PF01078">
    <property type="entry name" value="Mg_chelatase"/>
    <property type="match status" value="1"/>
</dbReference>
<dbReference type="GO" id="GO:0016851">
    <property type="term" value="F:magnesium chelatase activity"/>
    <property type="evidence" value="ECO:0007669"/>
    <property type="project" value="UniProtKB-EC"/>
</dbReference>
<dbReference type="PANTHER" id="PTHR32039:SF7">
    <property type="entry name" value="COMPETENCE PROTEIN COMM"/>
    <property type="match status" value="1"/>
</dbReference>
<accession>A0A6M4NR36</accession>
<reference evidence="5" key="1">
    <citation type="submission" date="2020-01" db="EMBL/GenBank/DDBJ databases">
        <title>Gastrointestinal microbiota of LL stock colony Peromyscus leucopus.</title>
        <authorList>
            <person name="Milovic A."/>
            <person name="Bassam K."/>
            <person name="Keay E."/>
            <person name="Barbour A.G."/>
        </authorList>
    </citation>
    <scope>NUCLEOTIDE SEQUENCE</scope>
    <source>
        <strain evidence="5">LL90</strain>
    </source>
</reference>
<dbReference type="Gene3D" id="3.30.230.10">
    <property type="match status" value="1"/>
</dbReference>